<dbReference type="Proteomes" id="UP000681526">
    <property type="component" value="Unassembled WGS sequence"/>
</dbReference>
<dbReference type="RefSeq" id="WP_015254240.1">
    <property type="nucleotide sequence ID" value="NZ_CAJRAY010000036.1"/>
</dbReference>
<keyword evidence="2" id="KW-1185">Reference proteome</keyword>
<evidence type="ECO:0000313" key="2">
    <source>
        <dbReference type="Proteomes" id="UP000681526"/>
    </source>
</evidence>
<comment type="caution">
    <text evidence="1">The sequence shown here is derived from an EMBL/GenBank/DDBJ whole genome shotgun (WGS) entry which is preliminary data.</text>
</comment>
<organism evidence="1 2">
    <name type="scientific">Thermobacillus xylanilyticus</name>
    <dbReference type="NCBI Taxonomy" id="76633"/>
    <lineage>
        <taxon>Bacteria</taxon>
        <taxon>Bacillati</taxon>
        <taxon>Bacillota</taxon>
        <taxon>Bacilli</taxon>
        <taxon>Bacillales</taxon>
        <taxon>Paenibacillaceae</taxon>
        <taxon>Thermobacillus</taxon>
    </lineage>
</organism>
<reference evidence="1 2" key="1">
    <citation type="submission" date="2021-04" db="EMBL/GenBank/DDBJ databases">
        <authorList>
            <person name="Rakotoarivonina H."/>
        </authorList>
    </citation>
    <scope>NUCLEOTIDE SEQUENCE [LARGE SCALE GENOMIC DNA]</scope>
    <source>
        <strain evidence="1 2">XE</strain>
    </source>
</reference>
<proteinExistence type="predicted"/>
<dbReference type="InterPro" id="IPR009229">
    <property type="entry name" value="AgrD"/>
</dbReference>
<evidence type="ECO:0000313" key="1">
    <source>
        <dbReference type="EMBL" id="CAG5084350.1"/>
    </source>
</evidence>
<dbReference type="EMBL" id="CAJRAY010000036">
    <property type="protein sequence ID" value="CAG5084350.1"/>
    <property type="molecule type" value="Genomic_DNA"/>
</dbReference>
<gene>
    <name evidence="1" type="primary">txxe 1682</name>
    <name evidence="1" type="ORF">TXXE_07730</name>
</gene>
<dbReference type="NCBIfam" id="TIGR04223">
    <property type="entry name" value="quorum_AgrD"/>
    <property type="match status" value="1"/>
</dbReference>
<evidence type="ECO:0008006" key="3">
    <source>
        <dbReference type="Google" id="ProtNLM"/>
    </source>
</evidence>
<sequence>MKQITAKLLSGMLNGIAGFFVKTASPFIYRPEIPEELKK</sequence>
<protein>
    <recommendedName>
        <fullName evidence="3">Cyclic lactone autoinducer peptide</fullName>
    </recommendedName>
</protein>
<name>A0ABN7RVR3_THEXY</name>
<accession>A0ABN7RVR3</accession>